<protein>
    <submittedName>
        <fullName evidence="1">Uncharacterized protein</fullName>
    </submittedName>
</protein>
<gene>
    <name evidence="1" type="ORF">MRB53_026311</name>
</gene>
<keyword evidence="2" id="KW-1185">Reference proteome</keyword>
<evidence type="ECO:0000313" key="2">
    <source>
        <dbReference type="Proteomes" id="UP001234297"/>
    </source>
</evidence>
<name>A0ACC2LI75_PERAE</name>
<dbReference type="Proteomes" id="UP001234297">
    <property type="component" value="Chromosome 8"/>
</dbReference>
<evidence type="ECO:0000313" key="1">
    <source>
        <dbReference type="EMBL" id="KAJ8632975.1"/>
    </source>
</evidence>
<accession>A0ACC2LI75</accession>
<proteinExistence type="predicted"/>
<organism evidence="1 2">
    <name type="scientific">Persea americana</name>
    <name type="common">Avocado</name>
    <dbReference type="NCBI Taxonomy" id="3435"/>
    <lineage>
        <taxon>Eukaryota</taxon>
        <taxon>Viridiplantae</taxon>
        <taxon>Streptophyta</taxon>
        <taxon>Embryophyta</taxon>
        <taxon>Tracheophyta</taxon>
        <taxon>Spermatophyta</taxon>
        <taxon>Magnoliopsida</taxon>
        <taxon>Magnoliidae</taxon>
        <taxon>Laurales</taxon>
        <taxon>Lauraceae</taxon>
        <taxon>Persea</taxon>
    </lineage>
</organism>
<dbReference type="EMBL" id="CM056816">
    <property type="protein sequence ID" value="KAJ8632975.1"/>
    <property type="molecule type" value="Genomic_DNA"/>
</dbReference>
<reference evidence="1 2" key="1">
    <citation type="journal article" date="2022" name="Hortic Res">
        <title>A haplotype resolved chromosomal level avocado genome allows analysis of novel avocado genes.</title>
        <authorList>
            <person name="Nath O."/>
            <person name="Fletcher S.J."/>
            <person name="Hayward A."/>
            <person name="Shaw L.M."/>
            <person name="Masouleh A.K."/>
            <person name="Furtado A."/>
            <person name="Henry R.J."/>
            <person name="Mitter N."/>
        </authorList>
    </citation>
    <scope>NUCLEOTIDE SEQUENCE [LARGE SCALE GENOMIC DNA]</scope>
    <source>
        <strain evidence="2">cv. Hass</strain>
    </source>
</reference>
<comment type="caution">
    <text evidence="1">The sequence shown here is derived from an EMBL/GenBank/DDBJ whole genome shotgun (WGS) entry which is preliminary data.</text>
</comment>
<sequence>MGETGKRSRRDNDNDEKYQKRRLNAGVRRDDDIDDKYQKSRVNASVRRENASDEKYQKRRVNASVRRDNDNDDHYQKKRVNTHSRGDNDRYQKKKVNPTSRRDNDNDDQYQRRRVNTSSGGNPNVKVNSGDGELVVYRILCPHGHIGSVIGKNGNVINSLRQDTHSKIKVVDPFPGAKERIVLIYCYAKYKDDKEVDEDDMRPLCQAQDALMKVHGIISNTVSAAEDGDTRRKDEAHILVPGSQAANVIGKFGSTIKNLRKKTKTYINITPKDPNDPTHSLAMSFDNFVQITGDPGAVKKALFAISAIMYKFSPKEEISLDTTVPDLAPSTIIPSDVPNYATRGFYPGAEAIVSPSRSVLSVMTTSHPPEFHGYTESGDAWPVYSSSAPIFSGYSRSSRSEELKIRVLCPSDRIGLVIGKGGSSIKNVRQESGAHVDVDRLKDGCDECVIAVTSTESMDDVKSTAIEAILLLQEKINGNDYDDIACIRVLVPSKNIGCIIGKSGSIVKDMCKRTKAEIRISRVENPKCAEEDDELVTVIGKVSSVRNALIQIVLRLREIALKDREGGLSASSHEPPQPPLYSAGLSLQPSVLSSISSFSPSGYDQHVETGTGLDMLSSSSLYGYGSLQVGENGYGSSHSYLSEPYGRVPSTLEIVIPASAVGKVMGKHGANLKNIRKISGAIVEVTESNSSCLDHIALISGTPEQKRSAEDLIQAFILAT</sequence>